<accession>A0A8C4I9C4</accession>
<dbReference type="OrthoDB" id="8924994at2759"/>
<feature type="region of interest" description="Disordered" evidence="1">
    <location>
        <begin position="545"/>
        <end position="571"/>
    </location>
</feature>
<dbReference type="PANTHER" id="PTHR28682">
    <property type="entry name" value="INHIBITORY SYNAPTIC FACTOR 2A-RELATED"/>
    <property type="match status" value="1"/>
</dbReference>
<keyword evidence="3" id="KW-1185">Reference proteome</keyword>
<feature type="compositionally biased region" description="Polar residues" evidence="1">
    <location>
        <begin position="958"/>
        <end position="981"/>
    </location>
</feature>
<dbReference type="InterPro" id="IPR029337">
    <property type="entry name" value="INSYN2"/>
</dbReference>
<sequence>MGRRAADLTTPVPVLGVPALVGVRGWRTTGGDRTGGALLHTWGPQCSIGVQTSPGISRPPTQHSVQLTDTLSTPSDNITLTSNSYITKATEYREIFLLTKSDKEKRAILKQRSGESKTKKEVTFKALGGEASKDVTCSQRNTSGTYCYARAIKTNPHFAGNVTNVRPKLKSATRYTNGSVVDSEAIGGISIDNDEAEPVKSATSRGRSQTRLQGHYAEQSGKTLLLSATRPFGMPQKICSHCGGRQSVTTGVVTSVQKNTTADACLGEKPLKSALTSLSTTAHFEMPHIERNIKPSHQEISESITNSDKGTHITVNPQLLYFSEELKYQKTPHPACPVHSRDNLVTLSQTHAESDAISTQSTTILHAKTITVTKATIETRQNDSTTKPFAKLLQDGKIPRPTSLMLTPQMATATQPNNPYSHTYPKHLKIPQHNSTPHNVPQNVCVSVHATPENTLSPPCHLYTTAAGHGKTSITNTHKTTTFNNTLTPTESIPAKVANAQHGTRRSMLTTRVNIATNTTASPQVTPKCPTLPLAAKALNRIHKPQTTTEPPSPPRTSPNQEKTSSKVSPGKASFIATVMNSARLPIFAKTPPTTTPHPPLSSTFPQSTLNRNSNSDQIAHISTKHTSVATQIHLIQPDYSNSEPTLHVSTATPNATKPLDSRARLLSNAAPSSTSTGNSTLYKNFAFRNFSINLKNSAPTTTSSLSTLSENQRNVCASGATLLQSADTTQHRKELSRNEAHHTNQPGHTQATDCRTQTNNESGLCSVVSNQENNSKTTPAALFELLNVSKNHNRGSGASNPKSTIIPNTELHTDKDKLNGNLINELVVYESKDRENSNLSQVTSLQNYISLIKSSSSCLQGCINTEQQRLAHYQGYTETEHEGHCATCPPVKTAQEMNSNTERFALGISVRHANIKFKSDADKQAHPNNPTPSVMAQTNCEPIISSLENASANDAPITESSVHQNSDSNTSPQAHTSPELSFTAPAPFNSKGELCMDTGPECNSILPSSTMHLASLPRPQSCEAEAIVRPDSKFSPAPPQPCPEDTSLAHAHPADAALLLPPSPQCCKSAALQQRLETVEASLAANKDRITTLLNIIHDLETCHTPTSGRRCYKTGQDLKNCSTCQKTACIVYSVEYDFRQQERRFLEVLNHSARGNNAFTMHLSQPLNFSLLRNVIIKNLTKSKVKSKKLCKTLFKWLPRKIQQV</sequence>
<name>A0A8C4I9C4_DICLA</name>
<dbReference type="Ensembl" id="ENSDLAT00005056952.2">
    <property type="protein sequence ID" value="ENSDLAP00005053567.1"/>
    <property type="gene ID" value="ENSDLAG00005023028.2"/>
</dbReference>
<dbReference type="RefSeq" id="XP_051258200.1">
    <property type="nucleotide sequence ID" value="XM_051402240.1"/>
</dbReference>
<reference evidence="2" key="2">
    <citation type="submission" date="2025-09" db="UniProtKB">
        <authorList>
            <consortium name="Ensembl"/>
        </authorList>
    </citation>
    <scope>IDENTIFICATION</scope>
</reference>
<feature type="compositionally biased region" description="Basic and acidic residues" evidence="1">
    <location>
        <begin position="730"/>
        <end position="743"/>
    </location>
</feature>
<dbReference type="AlphaFoldDB" id="A0A8C4I9C4"/>
<evidence type="ECO:0008006" key="4">
    <source>
        <dbReference type="Google" id="ProtNLM"/>
    </source>
</evidence>
<dbReference type="PANTHER" id="PTHR28682:SF2">
    <property type="entry name" value="PROTEIN INSYN2B"/>
    <property type="match status" value="1"/>
</dbReference>
<dbReference type="Pfam" id="PF15265">
    <property type="entry name" value="FAM196"/>
    <property type="match status" value="1"/>
</dbReference>
<dbReference type="OMA" id="CAETEHE"/>
<feature type="compositionally biased region" description="Polar residues" evidence="1">
    <location>
        <begin position="744"/>
        <end position="757"/>
    </location>
</feature>
<dbReference type="GeneTree" id="ENSGT00390000017848"/>
<evidence type="ECO:0000313" key="2">
    <source>
        <dbReference type="Ensembl" id="ENSDLAP00005053567.1"/>
    </source>
</evidence>
<feature type="region of interest" description="Disordered" evidence="1">
    <location>
        <begin position="958"/>
        <end position="986"/>
    </location>
</feature>
<proteinExistence type="predicted"/>
<dbReference type="Proteomes" id="UP000694389">
    <property type="component" value="Unassembled WGS sequence"/>
</dbReference>
<reference evidence="2" key="1">
    <citation type="submission" date="2025-08" db="UniProtKB">
        <authorList>
            <consortium name="Ensembl"/>
        </authorList>
    </citation>
    <scope>IDENTIFICATION</scope>
</reference>
<feature type="region of interest" description="Disordered" evidence="1">
    <location>
        <begin position="728"/>
        <end position="757"/>
    </location>
</feature>
<protein>
    <recommendedName>
        <fullName evidence="4">Protein FAM196B</fullName>
    </recommendedName>
</protein>
<feature type="region of interest" description="Disordered" evidence="1">
    <location>
        <begin position="196"/>
        <end position="216"/>
    </location>
</feature>
<dbReference type="GeneID" id="127364603"/>
<feature type="compositionally biased region" description="Polar residues" evidence="1">
    <location>
        <begin position="201"/>
        <end position="212"/>
    </location>
</feature>
<evidence type="ECO:0000313" key="3">
    <source>
        <dbReference type="Proteomes" id="UP000694389"/>
    </source>
</evidence>
<organism evidence="2 3">
    <name type="scientific">Dicentrarchus labrax</name>
    <name type="common">European seabass</name>
    <name type="synonym">Morone labrax</name>
    <dbReference type="NCBI Taxonomy" id="13489"/>
    <lineage>
        <taxon>Eukaryota</taxon>
        <taxon>Metazoa</taxon>
        <taxon>Chordata</taxon>
        <taxon>Craniata</taxon>
        <taxon>Vertebrata</taxon>
        <taxon>Euteleostomi</taxon>
        <taxon>Actinopterygii</taxon>
        <taxon>Neopterygii</taxon>
        <taxon>Teleostei</taxon>
        <taxon>Neoteleostei</taxon>
        <taxon>Acanthomorphata</taxon>
        <taxon>Eupercaria</taxon>
        <taxon>Moronidae</taxon>
        <taxon>Dicentrarchus</taxon>
    </lineage>
</organism>
<gene>
    <name evidence="2" type="primary">LOC127364603</name>
</gene>
<evidence type="ECO:0000256" key="1">
    <source>
        <dbReference type="SAM" id="MobiDB-lite"/>
    </source>
</evidence>